<accession>A0A4Q7V3X9</accession>
<gene>
    <name evidence="3" type="ORF">EV681_4519</name>
</gene>
<reference evidence="3 4" key="1">
    <citation type="submission" date="2019-02" db="EMBL/GenBank/DDBJ databases">
        <title>Genomic Encyclopedia of Type Strains, Phase IV (KMG-IV): sequencing the most valuable type-strain genomes for metagenomic binning, comparative biology and taxonomic classification.</title>
        <authorList>
            <person name="Goeker M."/>
        </authorList>
    </citation>
    <scope>NUCLEOTIDE SEQUENCE [LARGE SCALE GENOMIC DNA]</scope>
    <source>
        <strain evidence="3 4">DSM 23814</strain>
    </source>
</reference>
<organism evidence="3 4">
    <name type="scientific">Advenella incenata</name>
    <dbReference type="NCBI Taxonomy" id="267800"/>
    <lineage>
        <taxon>Bacteria</taxon>
        <taxon>Pseudomonadati</taxon>
        <taxon>Pseudomonadota</taxon>
        <taxon>Betaproteobacteria</taxon>
        <taxon>Burkholderiales</taxon>
        <taxon>Alcaligenaceae</taxon>
    </lineage>
</organism>
<dbReference type="Pfam" id="PF18790">
    <property type="entry name" value="KfrB"/>
    <property type="match status" value="1"/>
</dbReference>
<proteinExistence type="predicted"/>
<dbReference type="OrthoDB" id="7235451at2"/>
<evidence type="ECO:0000313" key="4">
    <source>
        <dbReference type="Proteomes" id="UP000293398"/>
    </source>
</evidence>
<comment type="caution">
    <text evidence="3">The sequence shown here is derived from an EMBL/GenBank/DDBJ whole genome shotgun (WGS) entry which is preliminary data.</text>
</comment>
<feature type="region of interest" description="Disordered" evidence="1">
    <location>
        <begin position="147"/>
        <end position="171"/>
    </location>
</feature>
<evidence type="ECO:0000313" key="3">
    <source>
        <dbReference type="EMBL" id="RZT91166.1"/>
    </source>
</evidence>
<dbReference type="RefSeq" id="WP_130305274.1">
    <property type="nucleotide sequence ID" value="NZ_SHKO01000006.1"/>
</dbReference>
<name>A0A4Q7V3X9_9BURK</name>
<dbReference type="AlphaFoldDB" id="A0A4Q7V3X9"/>
<sequence>MSNEERKTIGDLLPKPDFETAREAVMREGQGYVHLPKRNSDYTGRILLMTDSHLIQQVGYRTAIAHDLSKLDKGKEIGDRFDRNEIKPKTTISIKYDNERGSTRLMNPEQARVERYSKDAEKWAEKNITNEQSRKLFLENIEKFKKDVSREKGHEKAQERPPAAREAEKQR</sequence>
<dbReference type="InterPro" id="IPR040782">
    <property type="entry name" value="KfrB"/>
</dbReference>
<evidence type="ECO:0000256" key="1">
    <source>
        <dbReference type="SAM" id="MobiDB-lite"/>
    </source>
</evidence>
<protein>
    <recommendedName>
        <fullName evidence="2">KfrB domain-containing protein</fullName>
    </recommendedName>
</protein>
<feature type="domain" description="KfrB" evidence="2">
    <location>
        <begin position="41"/>
        <end position="103"/>
    </location>
</feature>
<dbReference type="Proteomes" id="UP000293398">
    <property type="component" value="Unassembled WGS sequence"/>
</dbReference>
<keyword evidence="4" id="KW-1185">Reference proteome</keyword>
<dbReference type="EMBL" id="SHKO01000006">
    <property type="protein sequence ID" value="RZT91166.1"/>
    <property type="molecule type" value="Genomic_DNA"/>
</dbReference>
<evidence type="ECO:0000259" key="2">
    <source>
        <dbReference type="Pfam" id="PF18790"/>
    </source>
</evidence>